<dbReference type="PANTHER" id="PTHR31001">
    <property type="entry name" value="UNCHARACTERIZED TRANSCRIPTIONAL REGULATORY PROTEIN"/>
    <property type="match status" value="1"/>
</dbReference>
<gene>
    <name evidence="5" type="ORF">M231_02901</name>
</gene>
<dbReference type="EMBL" id="SDIL01000026">
    <property type="protein sequence ID" value="RXK39844.1"/>
    <property type="molecule type" value="Genomic_DNA"/>
</dbReference>
<accession>A0A4Q1BPK5</accession>
<proteinExistence type="predicted"/>
<dbReference type="AlphaFoldDB" id="A0A4Q1BPK5"/>
<dbReference type="STRING" id="5217.A0A4Q1BPK5"/>
<keyword evidence="4" id="KW-1133">Transmembrane helix</keyword>
<feature type="transmembrane region" description="Helical" evidence="4">
    <location>
        <begin position="23"/>
        <end position="41"/>
    </location>
</feature>
<name>A0A4Q1BPK5_TREME</name>
<dbReference type="CDD" id="cd12148">
    <property type="entry name" value="fungal_TF_MHR"/>
    <property type="match status" value="1"/>
</dbReference>
<dbReference type="InParanoid" id="A0A4Q1BPK5"/>
<comment type="caution">
    <text evidence="5">The sequence shown here is derived from an EMBL/GenBank/DDBJ whole genome shotgun (WGS) entry which is preliminary data.</text>
</comment>
<evidence type="ECO:0000256" key="3">
    <source>
        <dbReference type="SAM" id="MobiDB-lite"/>
    </source>
</evidence>
<keyword evidence="2" id="KW-0539">Nucleus</keyword>
<reference evidence="5 6" key="1">
    <citation type="submission" date="2016-06" db="EMBL/GenBank/DDBJ databases">
        <title>Evolution of pathogenesis and genome organization in the Tremellales.</title>
        <authorList>
            <person name="Cuomo C."/>
            <person name="Litvintseva A."/>
            <person name="Heitman J."/>
            <person name="Chen Y."/>
            <person name="Sun S."/>
            <person name="Springer D."/>
            <person name="Dromer F."/>
            <person name="Young S."/>
            <person name="Zeng Q."/>
            <person name="Chapman S."/>
            <person name="Gujja S."/>
            <person name="Saif S."/>
            <person name="Birren B."/>
        </authorList>
    </citation>
    <scope>NUCLEOTIDE SEQUENCE [LARGE SCALE GENOMIC DNA]</scope>
    <source>
        <strain evidence="5 6">ATCC 28783</strain>
    </source>
</reference>
<feature type="compositionally biased region" description="Pro residues" evidence="3">
    <location>
        <begin position="327"/>
        <end position="337"/>
    </location>
</feature>
<evidence type="ECO:0000256" key="2">
    <source>
        <dbReference type="ARBA" id="ARBA00023242"/>
    </source>
</evidence>
<comment type="subcellular location">
    <subcellularLocation>
        <location evidence="1">Nucleus</location>
    </subcellularLocation>
</comment>
<feature type="region of interest" description="Disordered" evidence="3">
    <location>
        <begin position="326"/>
        <end position="348"/>
    </location>
</feature>
<evidence type="ECO:0000256" key="4">
    <source>
        <dbReference type="SAM" id="Phobius"/>
    </source>
</evidence>
<dbReference type="GO" id="GO:0005634">
    <property type="term" value="C:nucleus"/>
    <property type="evidence" value="ECO:0007669"/>
    <property type="project" value="UniProtKB-SubCell"/>
</dbReference>
<protein>
    <submittedName>
        <fullName evidence="5">Uncharacterized protein</fullName>
    </submittedName>
</protein>
<evidence type="ECO:0000313" key="6">
    <source>
        <dbReference type="Proteomes" id="UP000289152"/>
    </source>
</evidence>
<feature type="compositionally biased region" description="Polar residues" evidence="3">
    <location>
        <begin position="339"/>
        <end position="348"/>
    </location>
</feature>
<evidence type="ECO:0000313" key="5">
    <source>
        <dbReference type="EMBL" id="RXK39844.1"/>
    </source>
</evidence>
<organism evidence="5 6">
    <name type="scientific">Tremella mesenterica</name>
    <name type="common">Jelly fungus</name>
    <dbReference type="NCBI Taxonomy" id="5217"/>
    <lineage>
        <taxon>Eukaryota</taxon>
        <taxon>Fungi</taxon>
        <taxon>Dikarya</taxon>
        <taxon>Basidiomycota</taxon>
        <taxon>Agaricomycotina</taxon>
        <taxon>Tremellomycetes</taxon>
        <taxon>Tremellales</taxon>
        <taxon>Tremellaceae</taxon>
        <taxon>Tremella</taxon>
    </lineage>
</organism>
<feature type="region of interest" description="Disordered" evidence="3">
    <location>
        <begin position="371"/>
        <end position="396"/>
    </location>
</feature>
<sequence>MPPDDPMFPPGASIYKRQMASRMFYMILLFDTFVGCLWAGWTPPLYAFPAGSYDTSEPLNYASNDLLLPHARPKHLSEPTDVVFELHQFRILTHLRDIVSHTAHKTDYPVVLRIDRELRQDLDQLLAMKLAREDMTDNECIGFTVTNSSYTQRLLRLHRAWFLRSYTEEGFEYSRESVLSGARQMLNAHRNLFRKYGHKAAVRNGHYIYYHHLSSIIFLFVHALYTPELRQETKQEMIASRDLFVARPLSFGKRRGMQTVISERIQSAIRIMDVMIETIEKPLDLKHENIRELLQRIQTNASESCWEEINSVLSANKSKTNLKLNPNPMPNNPPLIPPSQANTTGRSLSNADKYRDSMAFPFFGSWQNTNPSGLSMEPGLGDPAAGSTGVSGSSALTGVSDVDGEMGVTGFPGNPGVGATWPDATPAGVAWSDGWGFDWDSLLGF</sequence>
<dbReference type="OrthoDB" id="2563380at2759"/>
<keyword evidence="6" id="KW-1185">Reference proteome</keyword>
<dbReference type="InterPro" id="IPR050613">
    <property type="entry name" value="Sec_Metabolite_Reg"/>
</dbReference>
<evidence type="ECO:0000256" key="1">
    <source>
        <dbReference type="ARBA" id="ARBA00004123"/>
    </source>
</evidence>
<keyword evidence="4" id="KW-0472">Membrane</keyword>
<dbReference type="Proteomes" id="UP000289152">
    <property type="component" value="Unassembled WGS sequence"/>
</dbReference>
<feature type="compositionally biased region" description="Low complexity" evidence="3">
    <location>
        <begin position="384"/>
        <end position="396"/>
    </location>
</feature>
<keyword evidence="4" id="KW-0812">Transmembrane</keyword>
<dbReference type="PANTHER" id="PTHR31001:SF76">
    <property type="entry name" value="ZN(2)-C6 FUNGAL-TYPE DOMAIN-CONTAINING PROTEIN"/>
    <property type="match status" value="1"/>
</dbReference>